<dbReference type="Proteomes" id="UP001174136">
    <property type="component" value="Unassembled WGS sequence"/>
</dbReference>
<proteinExistence type="predicted"/>
<reference evidence="1" key="1">
    <citation type="journal article" date="2023" name="Front. Mar. Sci.">
        <title>A new Merluccius polli reference genome to investigate the effects of global change in West African waters.</title>
        <authorList>
            <person name="Mateo J.L."/>
            <person name="Blanco-Fernandez C."/>
            <person name="Garcia-Vazquez E."/>
            <person name="Machado-Schiaffino G."/>
        </authorList>
    </citation>
    <scope>NUCLEOTIDE SEQUENCE</scope>
    <source>
        <strain evidence="1">C29</strain>
        <tissue evidence="1">Fin</tissue>
    </source>
</reference>
<protein>
    <submittedName>
        <fullName evidence="1">Uncharacterized protein</fullName>
    </submittedName>
</protein>
<gene>
    <name evidence="1" type="ORF">N1851_033960</name>
</gene>
<organism evidence="1 2">
    <name type="scientific">Merluccius polli</name>
    <name type="common">Benguela hake</name>
    <name type="synonym">Merluccius cadenati</name>
    <dbReference type="NCBI Taxonomy" id="89951"/>
    <lineage>
        <taxon>Eukaryota</taxon>
        <taxon>Metazoa</taxon>
        <taxon>Chordata</taxon>
        <taxon>Craniata</taxon>
        <taxon>Vertebrata</taxon>
        <taxon>Euteleostomi</taxon>
        <taxon>Actinopterygii</taxon>
        <taxon>Neopterygii</taxon>
        <taxon>Teleostei</taxon>
        <taxon>Neoteleostei</taxon>
        <taxon>Acanthomorphata</taxon>
        <taxon>Zeiogadaria</taxon>
        <taxon>Gadariae</taxon>
        <taxon>Gadiformes</taxon>
        <taxon>Gadoidei</taxon>
        <taxon>Merlucciidae</taxon>
        <taxon>Merluccius</taxon>
    </lineage>
</organism>
<keyword evidence="2" id="KW-1185">Reference proteome</keyword>
<comment type="caution">
    <text evidence="1">The sequence shown here is derived from an EMBL/GenBank/DDBJ whole genome shotgun (WGS) entry which is preliminary data.</text>
</comment>
<evidence type="ECO:0000313" key="2">
    <source>
        <dbReference type="Proteomes" id="UP001174136"/>
    </source>
</evidence>
<dbReference type="AlphaFoldDB" id="A0AA47M0I2"/>
<dbReference type="EMBL" id="JAOPHQ010006549">
    <property type="protein sequence ID" value="KAK0131349.1"/>
    <property type="molecule type" value="Genomic_DNA"/>
</dbReference>
<accession>A0AA47M0I2</accession>
<sequence length="147" mass="16577">MSVVFFFLRVLSMVDTWSLDKKTVPLFQEEDPQQRALIGLLFSPFFSSPLTTPLFTSLLLSTHPFRPLLRMVDKLREHLTRHLPRLGKKRIDSLVVNYVAKLVGMLRLSSPSSPSSSPSLFSPPHPLPLPPPPPLPTTHFLSILLTI</sequence>
<evidence type="ECO:0000313" key="1">
    <source>
        <dbReference type="EMBL" id="KAK0131349.1"/>
    </source>
</evidence>
<name>A0AA47M0I2_MERPO</name>